<evidence type="ECO:0000313" key="10">
    <source>
        <dbReference type="Proteomes" id="UP001589758"/>
    </source>
</evidence>
<feature type="domain" description="FAD-binding" evidence="8">
    <location>
        <begin position="9"/>
        <end position="351"/>
    </location>
</feature>
<evidence type="ECO:0000256" key="6">
    <source>
        <dbReference type="ARBA" id="ARBA00023002"/>
    </source>
</evidence>
<reference evidence="9 10" key="1">
    <citation type="submission" date="2024-09" db="EMBL/GenBank/DDBJ databases">
        <authorList>
            <person name="Sun Q."/>
            <person name="Mori K."/>
        </authorList>
    </citation>
    <scope>NUCLEOTIDE SEQUENCE [LARGE SCALE GENOMIC DNA]</scope>
    <source>
        <strain evidence="9 10">CCM 8545</strain>
    </source>
</reference>
<comment type="cofactor">
    <cofactor evidence="1">
        <name>FAD</name>
        <dbReference type="ChEBI" id="CHEBI:57692"/>
    </cofactor>
</comment>
<dbReference type="RefSeq" id="WP_385877748.1">
    <property type="nucleotide sequence ID" value="NZ_JBHLXE010000107.1"/>
</dbReference>
<dbReference type="InterPro" id="IPR002938">
    <property type="entry name" value="FAD-bd"/>
</dbReference>
<keyword evidence="7 9" id="KW-0503">Monooxygenase</keyword>
<dbReference type="Proteomes" id="UP001589758">
    <property type="component" value="Unassembled WGS sequence"/>
</dbReference>
<evidence type="ECO:0000256" key="5">
    <source>
        <dbReference type="ARBA" id="ARBA00022827"/>
    </source>
</evidence>
<organism evidence="9 10">
    <name type="scientific">Thorsellia kenyensis</name>
    <dbReference type="NCBI Taxonomy" id="1549888"/>
    <lineage>
        <taxon>Bacteria</taxon>
        <taxon>Pseudomonadati</taxon>
        <taxon>Pseudomonadota</taxon>
        <taxon>Gammaproteobacteria</taxon>
        <taxon>Enterobacterales</taxon>
        <taxon>Thorselliaceae</taxon>
        <taxon>Thorsellia</taxon>
    </lineage>
</organism>
<name>A0ABV6CGH7_9GAMM</name>
<keyword evidence="5" id="KW-0274">FAD</keyword>
<dbReference type="PANTHER" id="PTHR43876:SF10">
    <property type="entry name" value="3-DEMETHOXYUBIQUINOL 3-HYDROXYLASE"/>
    <property type="match status" value="1"/>
</dbReference>
<evidence type="ECO:0000256" key="4">
    <source>
        <dbReference type="ARBA" id="ARBA00022630"/>
    </source>
</evidence>
<dbReference type="InterPro" id="IPR010971">
    <property type="entry name" value="UbiH/COQ6"/>
</dbReference>
<evidence type="ECO:0000256" key="3">
    <source>
        <dbReference type="ARBA" id="ARBA00005349"/>
    </source>
</evidence>
<dbReference type="EMBL" id="JBHLXE010000107">
    <property type="protein sequence ID" value="MFC0180626.1"/>
    <property type="molecule type" value="Genomic_DNA"/>
</dbReference>
<dbReference type="Gene3D" id="3.50.50.60">
    <property type="entry name" value="FAD/NAD(P)-binding domain"/>
    <property type="match status" value="2"/>
</dbReference>
<dbReference type="GO" id="GO:0004497">
    <property type="term" value="F:monooxygenase activity"/>
    <property type="evidence" value="ECO:0007669"/>
    <property type="project" value="UniProtKB-KW"/>
</dbReference>
<dbReference type="NCBIfam" id="TIGR01988">
    <property type="entry name" value="Ubi-OHases"/>
    <property type="match status" value="1"/>
</dbReference>
<dbReference type="Pfam" id="PF01494">
    <property type="entry name" value="FAD_binding_3"/>
    <property type="match status" value="1"/>
</dbReference>
<accession>A0ABV6CGH7</accession>
<dbReference type="PRINTS" id="PR00420">
    <property type="entry name" value="RNGMNOXGNASE"/>
</dbReference>
<comment type="similarity">
    <text evidence="3">Belongs to the UbiH/COQ6 family.</text>
</comment>
<keyword evidence="10" id="KW-1185">Reference proteome</keyword>
<dbReference type="PANTHER" id="PTHR43876">
    <property type="entry name" value="UBIQUINONE BIOSYNTHESIS MONOOXYGENASE COQ6, MITOCHONDRIAL"/>
    <property type="match status" value="1"/>
</dbReference>
<keyword evidence="4" id="KW-0285">Flavoprotein</keyword>
<protein>
    <submittedName>
        <fullName evidence="9">FAD-dependent monooxygenase</fullName>
    </submittedName>
</protein>
<evidence type="ECO:0000313" key="9">
    <source>
        <dbReference type="EMBL" id="MFC0180626.1"/>
    </source>
</evidence>
<gene>
    <name evidence="9" type="ORF">ACFFIT_11140</name>
</gene>
<dbReference type="InterPro" id="IPR036188">
    <property type="entry name" value="FAD/NAD-bd_sf"/>
</dbReference>
<comment type="pathway">
    <text evidence="2">Cofactor biosynthesis; ubiquinone biosynthesis.</text>
</comment>
<evidence type="ECO:0000256" key="7">
    <source>
        <dbReference type="ARBA" id="ARBA00023033"/>
    </source>
</evidence>
<proteinExistence type="inferred from homology"/>
<evidence type="ECO:0000256" key="2">
    <source>
        <dbReference type="ARBA" id="ARBA00004749"/>
    </source>
</evidence>
<evidence type="ECO:0000259" key="8">
    <source>
        <dbReference type="Pfam" id="PF01494"/>
    </source>
</evidence>
<evidence type="ECO:0000256" key="1">
    <source>
        <dbReference type="ARBA" id="ARBA00001974"/>
    </source>
</evidence>
<comment type="caution">
    <text evidence="9">The sequence shown here is derived from an EMBL/GenBank/DDBJ whole genome shotgun (WGS) entry which is preliminary data.</text>
</comment>
<sequence length="401" mass="45385">MSKLDTLKYDLVIVGAGMIGATQAIALSKLGLKIALIEKNHFKQHNDVLSEEPDVRISSLSKGTIDFLDSLGIFSEILKRRATPYSLLSVWEKNFTPVQFSAKEIAQDYLGFMVENDILQSSLNTLIANIINIDVFDHCEIIAINEFAYKHGVNITLKNQSSETLTIDSKLVIGADGAQSFTRKLASISSHGWDYHQSCMLLICKTDSKQNNITWQEFTPNGPRAYLPLHDDWVSLVWYDDSNTLKSLNELNLNTLKVKVMSAFPNQIGNITIFKKALFPLRRMHADHYFKGAVVLIGDAAHTINPLAGQGANIGFKDVEILTEIIAEAFQNGSMWYSNEILKIYEQKRKKENLLMQTTMDMLYFTFSNNFGPLKLLRNFAFKRIDSHILLKKILLHYAIK</sequence>
<dbReference type="SUPFAM" id="SSF51905">
    <property type="entry name" value="FAD/NAD(P)-binding domain"/>
    <property type="match status" value="1"/>
</dbReference>
<keyword evidence="6" id="KW-0560">Oxidoreductase</keyword>
<dbReference type="InterPro" id="IPR051205">
    <property type="entry name" value="UbiH/COQ6_monooxygenase"/>
</dbReference>